<dbReference type="EMBL" id="CAJNOG010000743">
    <property type="protein sequence ID" value="CAF1348888.1"/>
    <property type="molecule type" value="Genomic_DNA"/>
</dbReference>
<gene>
    <name evidence="2" type="ORF">JYZ213_LOCUS34922</name>
</gene>
<feature type="domain" description="Apple" evidence="1">
    <location>
        <begin position="20"/>
        <end position="85"/>
    </location>
</feature>
<dbReference type="PROSITE" id="PS50948">
    <property type="entry name" value="PAN"/>
    <property type="match status" value="1"/>
</dbReference>
<dbReference type="Pfam" id="PF00024">
    <property type="entry name" value="PAN_1"/>
    <property type="match status" value="1"/>
</dbReference>
<evidence type="ECO:0000313" key="3">
    <source>
        <dbReference type="Proteomes" id="UP000663845"/>
    </source>
</evidence>
<organism evidence="2 3">
    <name type="scientific">Adineta steineri</name>
    <dbReference type="NCBI Taxonomy" id="433720"/>
    <lineage>
        <taxon>Eukaryota</taxon>
        <taxon>Metazoa</taxon>
        <taxon>Spiralia</taxon>
        <taxon>Gnathifera</taxon>
        <taxon>Rotifera</taxon>
        <taxon>Eurotatoria</taxon>
        <taxon>Bdelloidea</taxon>
        <taxon>Adinetida</taxon>
        <taxon>Adinetidae</taxon>
        <taxon>Adineta</taxon>
    </lineage>
</organism>
<dbReference type="AlphaFoldDB" id="A0A815H8X9"/>
<evidence type="ECO:0000259" key="1">
    <source>
        <dbReference type="PROSITE" id="PS50948"/>
    </source>
</evidence>
<protein>
    <recommendedName>
        <fullName evidence="1">Apple domain-containing protein</fullName>
    </recommendedName>
</protein>
<sequence length="111" mass="12572">MPNDIRSVRMAINNDKIFQCAQSTCLPFNNLTTSNIRHCQINCLNRDECMAVTFYQSNLQCQLFNNSINQNMNMSSQINVVTMITIFGTRYSYDMATILTTTSSTTEAPHG</sequence>
<proteinExistence type="predicted"/>
<dbReference type="Gene3D" id="3.50.4.10">
    <property type="entry name" value="Hepatocyte Growth Factor"/>
    <property type="match status" value="1"/>
</dbReference>
<comment type="caution">
    <text evidence="2">The sequence shown here is derived from an EMBL/GenBank/DDBJ whole genome shotgun (WGS) entry which is preliminary data.</text>
</comment>
<dbReference type="InterPro" id="IPR003609">
    <property type="entry name" value="Pan_app"/>
</dbReference>
<dbReference type="Proteomes" id="UP000663845">
    <property type="component" value="Unassembled WGS sequence"/>
</dbReference>
<reference evidence="2" key="1">
    <citation type="submission" date="2021-02" db="EMBL/GenBank/DDBJ databases">
        <authorList>
            <person name="Nowell W R."/>
        </authorList>
    </citation>
    <scope>NUCLEOTIDE SEQUENCE</scope>
</reference>
<evidence type="ECO:0000313" key="2">
    <source>
        <dbReference type="EMBL" id="CAF1348888.1"/>
    </source>
</evidence>
<name>A0A815H8X9_9BILA</name>
<accession>A0A815H8X9</accession>